<dbReference type="SUPFAM" id="SSF159594">
    <property type="entry name" value="XCC0632-like"/>
    <property type="match status" value="1"/>
</dbReference>
<dbReference type="Pfam" id="PF03886">
    <property type="entry name" value="ABC_trans_aux"/>
    <property type="match status" value="1"/>
</dbReference>
<gene>
    <name evidence="3" type="ORF">FHS31_001049</name>
</gene>
<dbReference type="RefSeq" id="WP_167072315.1">
    <property type="nucleotide sequence ID" value="NZ_JAAOZC010000002.1"/>
</dbReference>
<evidence type="ECO:0000313" key="3">
    <source>
        <dbReference type="EMBL" id="NIJ07453.1"/>
    </source>
</evidence>
<comment type="caution">
    <text evidence="3">The sequence shown here is derived from an EMBL/GenBank/DDBJ whole genome shotgun (WGS) entry which is preliminary data.</text>
</comment>
<feature type="chain" id="PRO_5045539174" evidence="1">
    <location>
        <begin position="24"/>
        <end position="196"/>
    </location>
</feature>
<name>A0ABX0TPI8_9SPHN</name>
<keyword evidence="1" id="KW-0732">Signal</keyword>
<dbReference type="InterPro" id="IPR005586">
    <property type="entry name" value="ABC_trans_aux"/>
</dbReference>
<dbReference type="Proteomes" id="UP000727456">
    <property type="component" value="Unassembled WGS sequence"/>
</dbReference>
<evidence type="ECO:0000256" key="1">
    <source>
        <dbReference type="SAM" id="SignalP"/>
    </source>
</evidence>
<evidence type="ECO:0000313" key="4">
    <source>
        <dbReference type="Proteomes" id="UP000727456"/>
    </source>
</evidence>
<dbReference type="Gene3D" id="3.40.50.10610">
    <property type="entry name" value="ABC-type transport auxiliary lipoprotein component"/>
    <property type="match status" value="1"/>
</dbReference>
<proteinExistence type="predicted"/>
<evidence type="ECO:0000259" key="2">
    <source>
        <dbReference type="Pfam" id="PF03886"/>
    </source>
</evidence>
<keyword evidence="4" id="KW-1185">Reference proteome</keyword>
<protein>
    <submittedName>
        <fullName evidence="3">Cholesterol transport system auxiliary component</fullName>
    </submittedName>
</protein>
<feature type="signal peptide" evidence="1">
    <location>
        <begin position="1"/>
        <end position="23"/>
    </location>
</feature>
<dbReference type="EMBL" id="JAAOZC010000002">
    <property type="protein sequence ID" value="NIJ07453.1"/>
    <property type="molecule type" value="Genomic_DNA"/>
</dbReference>
<organism evidence="3 4">
    <name type="scientific">Sphingomonas vulcanisoli</name>
    <dbReference type="NCBI Taxonomy" id="1658060"/>
    <lineage>
        <taxon>Bacteria</taxon>
        <taxon>Pseudomonadati</taxon>
        <taxon>Pseudomonadota</taxon>
        <taxon>Alphaproteobacteria</taxon>
        <taxon>Sphingomonadales</taxon>
        <taxon>Sphingomonadaceae</taxon>
        <taxon>Sphingomonas</taxon>
    </lineage>
</organism>
<reference evidence="3 4" key="1">
    <citation type="submission" date="2020-03" db="EMBL/GenBank/DDBJ databases">
        <title>Genomic Encyclopedia of Type Strains, Phase III (KMG-III): the genomes of soil and plant-associated and newly described type strains.</title>
        <authorList>
            <person name="Whitman W."/>
        </authorList>
    </citation>
    <scope>NUCLEOTIDE SEQUENCE [LARGE SCALE GENOMIC DNA]</scope>
    <source>
        <strain evidence="3 4">CECT 8804</strain>
    </source>
</reference>
<sequence>MMIRRFAVLALMLPLAGCISFGAKPPPALMSLSAATPVAAGTTRTTSDEKSVAVNIPTVQPALATQRVMVQDGPNSVAYVPKALWAGSPALLFRNLLAETITAKTGRFVPDQRATGLQPDLRVSGQLVQFGVDAPARQAVVIFDGVLAHAGSTTLQTRRFEAHAPIAAVNEGDVAAGVNQAANQVAADVAAWVGAN</sequence>
<feature type="domain" description="ABC-type transport auxiliary lipoprotein component" evidence="2">
    <location>
        <begin position="36"/>
        <end position="190"/>
    </location>
</feature>
<accession>A0ABX0TPI8</accession>